<dbReference type="InterPro" id="IPR045864">
    <property type="entry name" value="aa-tRNA-synth_II/BPL/LPL"/>
</dbReference>
<comment type="subcellular location">
    <subcellularLocation>
        <location evidence="1 11">Cytoplasm</location>
    </subcellularLocation>
</comment>
<evidence type="ECO:0000256" key="9">
    <source>
        <dbReference type="ARBA" id="ARBA00023146"/>
    </source>
</evidence>
<comment type="catalytic activity">
    <reaction evidence="10 11">
        <text>tRNA(His) + L-histidine + ATP = L-histidyl-tRNA(His) + AMP + diphosphate + H(+)</text>
        <dbReference type="Rhea" id="RHEA:17313"/>
        <dbReference type="Rhea" id="RHEA-COMP:9665"/>
        <dbReference type="Rhea" id="RHEA-COMP:9689"/>
        <dbReference type="ChEBI" id="CHEBI:15378"/>
        <dbReference type="ChEBI" id="CHEBI:30616"/>
        <dbReference type="ChEBI" id="CHEBI:33019"/>
        <dbReference type="ChEBI" id="CHEBI:57595"/>
        <dbReference type="ChEBI" id="CHEBI:78442"/>
        <dbReference type="ChEBI" id="CHEBI:78527"/>
        <dbReference type="ChEBI" id="CHEBI:456215"/>
        <dbReference type="EC" id="6.1.1.21"/>
    </reaction>
</comment>
<feature type="binding site" evidence="12">
    <location>
        <begin position="258"/>
        <end position="259"/>
    </location>
    <ligand>
        <name>L-histidine</name>
        <dbReference type="ChEBI" id="CHEBI:57595"/>
    </ligand>
</feature>
<dbReference type="InterPro" id="IPR033656">
    <property type="entry name" value="HisRS_anticodon"/>
</dbReference>
<evidence type="ECO:0000313" key="15">
    <source>
        <dbReference type="Proteomes" id="UP000242592"/>
    </source>
</evidence>
<comment type="similarity">
    <text evidence="2 11">Belongs to the class-II aminoacyl-tRNA synthetase family.</text>
</comment>
<dbReference type="InterPro" id="IPR004516">
    <property type="entry name" value="HisRS/HisZ"/>
</dbReference>
<dbReference type="PIRSF" id="PIRSF001549">
    <property type="entry name" value="His-tRNA_synth"/>
    <property type="match status" value="1"/>
</dbReference>
<evidence type="ECO:0000256" key="11">
    <source>
        <dbReference type="HAMAP-Rule" id="MF_00127"/>
    </source>
</evidence>
<dbReference type="InterPro" id="IPR004154">
    <property type="entry name" value="Anticodon-bd"/>
</dbReference>
<dbReference type="CDD" id="cd00773">
    <property type="entry name" value="HisRS-like_core"/>
    <property type="match status" value="1"/>
</dbReference>
<dbReference type="InterPro" id="IPR041715">
    <property type="entry name" value="HisRS-like_core"/>
</dbReference>
<keyword evidence="9 11" id="KW-0030">Aminoacyl-tRNA synthetase</keyword>
<dbReference type="EMBL" id="FQXN01000005">
    <property type="protein sequence ID" value="SHH51756.1"/>
    <property type="molecule type" value="Genomic_DNA"/>
</dbReference>
<name>A0A1M5TM63_9BACT</name>
<keyword evidence="8 11" id="KW-0648">Protein biosynthesis</keyword>
<organism evidence="14 15">
    <name type="scientific">Thermosipho atlanticus DSM 15807</name>
    <dbReference type="NCBI Taxonomy" id="1123380"/>
    <lineage>
        <taxon>Bacteria</taxon>
        <taxon>Thermotogati</taxon>
        <taxon>Thermotogota</taxon>
        <taxon>Thermotogae</taxon>
        <taxon>Thermotogales</taxon>
        <taxon>Fervidobacteriaceae</taxon>
        <taxon>Thermosipho</taxon>
    </lineage>
</organism>
<dbReference type="SUPFAM" id="SSF55681">
    <property type="entry name" value="Class II aaRS and biotin synthetases"/>
    <property type="match status" value="1"/>
</dbReference>
<dbReference type="InterPro" id="IPR036621">
    <property type="entry name" value="Anticodon-bd_dom_sf"/>
</dbReference>
<dbReference type="Pfam" id="PF03129">
    <property type="entry name" value="HGTP_anticodon"/>
    <property type="match status" value="1"/>
</dbReference>
<evidence type="ECO:0000256" key="10">
    <source>
        <dbReference type="ARBA" id="ARBA00047639"/>
    </source>
</evidence>
<proteinExistence type="inferred from homology"/>
<dbReference type="Proteomes" id="UP000242592">
    <property type="component" value="Unassembled WGS sequence"/>
</dbReference>
<dbReference type="InterPro" id="IPR015807">
    <property type="entry name" value="His-tRNA-ligase"/>
</dbReference>
<evidence type="ECO:0000256" key="8">
    <source>
        <dbReference type="ARBA" id="ARBA00022917"/>
    </source>
</evidence>
<gene>
    <name evidence="11" type="primary">hisS</name>
    <name evidence="14" type="ORF">SAMN02745199_1394</name>
</gene>
<dbReference type="SUPFAM" id="SSF52954">
    <property type="entry name" value="Class II aaRS ABD-related"/>
    <property type="match status" value="1"/>
</dbReference>
<evidence type="ECO:0000256" key="7">
    <source>
        <dbReference type="ARBA" id="ARBA00022840"/>
    </source>
</evidence>
<dbReference type="GO" id="GO:0004821">
    <property type="term" value="F:histidine-tRNA ligase activity"/>
    <property type="evidence" value="ECO:0007669"/>
    <property type="project" value="UniProtKB-UniRule"/>
</dbReference>
<dbReference type="FunFam" id="3.30.930.10:FF:000005">
    <property type="entry name" value="Histidine--tRNA ligase"/>
    <property type="match status" value="1"/>
</dbReference>
<dbReference type="GO" id="GO:0006427">
    <property type="term" value="P:histidyl-tRNA aminoacylation"/>
    <property type="evidence" value="ECO:0007669"/>
    <property type="project" value="UniProtKB-UniRule"/>
</dbReference>
<evidence type="ECO:0000256" key="3">
    <source>
        <dbReference type="ARBA" id="ARBA00011738"/>
    </source>
</evidence>
<dbReference type="GO" id="GO:0005737">
    <property type="term" value="C:cytoplasm"/>
    <property type="evidence" value="ECO:0007669"/>
    <property type="project" value="UniProtKB-SubCell"/>
</dbReference>
<dbReference type="NCBIfam" id="TIGR00442">
    <property type="entry name" value="hisS"/>
    <property type="match status" value="1"/>
</dbReference>
<feature type="binding site" evidence="12">
    <location>
        <position position="125"/>
    </location>
    <ligand>
        <name>L-histidine</name>
        <dbReference type="ChEBI" id="CHEBI:57595"/>
    </ligand>
</feature>
<comment type="subunit">
    <text evidence="3 11">Homodimer.</text>
</comment>
<keyword evidence="4 11" id="KW-0963">Cytoplasm</keyword>
<dbReference type="HAMAP" id="MF_00127">
    <property type="entry name" value="His_tRNA_synth"/>
    <property type="match status" value="1"/>
</dbReference>
<dbReference type="RefSeq" id="WP_073073504.1">
    <property type="nucleotide sequence ID" value="NZ_FQXN01000005.1"/>
</dbReference>
<dbReference type="CDD" id="cd00859">
    <property type="entry name" value="HisRS_anticodon"/>
    <property type="match status" value="1"/>
</dbReference>
<evidence type="ECO:0000256" key="4">
    <source>
        <dbReference type="ARBA" id="ARBA00022490"/>
    </source>
</evidence>
<feature type="binding site" evidence="12">
    <location>
        <position position="129"/>
    </location>
    <ligand>
        <name>L-histidine</name>
        <dbReference type="ChEBI" id="CHEBI:57595"/>
    </ligand>
</feature>
<feature type="binding site" evidence="12">
    <location>
        <position position="254"/>
    </location>
    <ligand>
        <name>L-histidine</name>
        <dbReference type="ChEBI" id="CHEBI:57595"/>
    </ligand>
</feature>
<evidence type="ECO:0000256" key="12">
    <source>
        <dbReference type="PIRSR" id="PIRSR001549-1"/>
    </source>
</evidence>
<feature type="binding site" evidence="12">
    <location>
        <begin position="80"/>
        <end position="82"/>
    </location>
    <ligand>
        <name>L-histidine</name>
        <dbReference type="ChEBI" id="CHEBI:57595"/>
    </ligand>
</feature>
<evidence type="ECO:0000256" key="6">
    <source>
        <dbReference type="ARBA" id="ARBA00022741"/>
    </source>
</evidence>
<evidence type="ECO:0000256" key="1">
    <source>
        <dbReference type="ARBA" id="ARBA00004496"/>
    </source>
</evidence>
<evidence type="ECO:0000256" key="2">
    <source>
        <dbReference type="ARBA" id="ARBA00008226"/>
    </source>
</evidence>
<accession>A0A1M5TM63</accession>
<sequence length="419" mass="48352">MYKKIKGTEDIFGEDMKYWYFIENKARETARLYGYSEIRTPIFEQTELFVRSVGEETDIVQKEMYTFEDKGGRSITLRPEGTAPTIRAFVENSMVTTGLPKRLFYIGPMFRYERPQLGRQRQFHQFGVELIGSSSPLADVEAIILADKFIKNLGLVNYKIKINSLGCEKDRQEYRKALKEYYRNILDKVCNDCKKRYNTNVLRLLDCKVDTKYAENAPNITDYLCEDCKNHYEKTKEFLELMEINFEEDPRLVRGLDYYNGIIFEIHHGKLGAQSAVGGGGRYDKLIKELGGTNTPSLGFAMGIERLIIALKQENIPIENIKNNEIFVAHLGEKAKIEALKISEELREIGISVVFNTMERGLSAQLKHASRLNCKLCIIVGENELERDVVILRNLETGEQVEIERDFIVGTAKEWLEER</sequence>
<keyword evidence="15" id="KW-1185">Reference proteome</keyword>
<dbReference type="AlphaFoldDB" id="A0A1M5TM63"/>
<feature type="binding site" evidence="12">
    <location>
        <position position="111"/>
    </location>
    <ligand>
        <name>L-histidine</name>
        <dbReference type="ChEBI" id="CHEBI:57595"/>
    </ligand>
</feature>
<evidence type="ECO:0000256" key="5">
    <source>
        <dbReference type="ARBA" id="ARBA00022598"/>
    </source>
</evidence>
<dbReference type="Gene3D" id="3.30.930.10">
    <property type="entry name" value="Bira Bifunctional Protein, Domain 2"/>
    <property type="match status" value="1"/>
</dbReference>
<dbReference type="PANTHER" id="PTHR43707:SF1">
    <property type="entry name" value="HISTIDINE--TRNA LIGASE, MITOCHONDRIAL-RELATED"/>
    <property type="match status" value="1"/>
</dbReference>
<evidence type="ECO:0000259" key="13">
    <source>
        <dbReference type="PROSITE" id="PS50862"/>
    </source>
</evidence>
<dbReference type="EC" id="6.1.1.21" evidence="11"/>
<evidence type="ECO:0000313" key="14">
    <source>
        <dbReference type="EMBL" id="SHH51756.1"/>
    </source>
</evidence>
<feature type="domain" description="Aminoacyl-transfer RNA synthetases class-II family profile" evidence="13">
    <location>
        <begin position="1"/>
        <end position="314"/>
    </location>
</feature>
<keyword evidence="6 11" id="KW-0547">Nucleotide-binding</keyword>
<keyword evidence="5 11" id="KW-0436">Ligase</keyword>
<keyword evidence="7 11" id="KW-0067">ATP-binding</keyword>
<dbReference type="GO" id="GO:0005524">
    <property type="term" value="F:ATP binding"/>
    <property type="evidence" value="ECO:0007669"/>
    <property type="project" value="UniProtKB-UniRule"/>
</dbReference>
<dbReference type="OrthoDB" id="9800814at2"/>
<dbReference type="PROSITE" id="PS50862">
    <property type="entry name" value="AA_TRNA_LIGASE_II"/>
    <property type="match status" value="1"/>
</dbReference>
<dbReference type="STRING" id="1123380.SAMN02745199_1394"/>
<reference evidence="15" key="1">
    <citation type="submission" date="2016-11" db="EMBL/GenBank/DDBJ databases">
        <authorList>
            <person name="Varghese N."/>
            <person name="Submissions S."/>
        </authorList>
    </citation>
    <scope>NUCLEOTIDE SEQUENCE [LARGE SCALE GENOMIC DNA]</scope>
    <source>
        <strain evidence="15">DSM 15807</strain>
    </source>
</reference>
<dbReference type="InterPro" id="IPR006195">
    <property type="entry name" value="aa-tRNA-synth_II"/>
</dbReference>
<dbReference type="PANTHER" id="PTHR43707">
    <property type="entry name" value="HISTIDYL-TRNA SYNTHETASE"/>
    <property type="match status" value="1"/>
</dbReference>
<dbReference type="Gene3D" id="3.40.50.800">
    <property type="entry name" value="Anticodon-binding domain"/>
    <property type="match status" value="1"/>
</dbReference>
<dbReference type="Pfam" id="PF13393">
    <property type="entry name" value="tRNA-synt_His"/>
    <property type="match status" value="1"/>
</dbReference>
<protein>
    <recommendedName>
        <fullName evidence="11">Histidine--tRNA ligase</fullName>
        <ecNumber evidence="11">6.1.1.21</ecNumber>
    </recommendedName>
    <alternativeName>
        <fullName evidence="11">Histidyl-tRNA synthetase</fullName>
        <shortName evidence="11">HisRS</shortName>
    </alternativeName>
</protein>